<dbReference type="EMBL" id="JAZGUE010000005">
    <property type="protein sequence ID" value="KAL2266194.1"/>
    <property type="molecule type" value="Genomic_DNA"/>
</dbReference>
<feature type="compositionally biased region" description="Polar residues" evidence="5">
    <location>
        <begin position="91"/>
        <end position="103"/>
    </location>
</feature>
<dbReference type="InterPro" id="IPR038545">
    <property type="entry name" value="Znf_DBF_sf"/>
</dbReference>
<evidence type="ECO:0000256" key="3">
    <source>
        <dbReference type="ARBA" id="ARBA00022833"/>
    </source>
</evidence>
<protein>
    <recommendedName>
        <fullName evidence="6">DBF4-type domain-containing protein</fullName>
    </recommendedName>
</protein>
<feature type="compositionally biased region" description="Basic and acidic residues" evidence="5">
    <location>
        <begin position="200"/>
        <end position="212"/>
    </location>
</feature>
<feature type="compositionally biased region" description="Basic and acidic residues" evidence="5">
    <location>
        <begin position="49"/>
        <end position="64"/>
    </location>
</feature>
<evidence type="ECO:0000259" key="6">
    <source>
        <dbReference type="PROSITE" id="PS51265"/>
    </source>
</evidence>
<accession>A0ABR4D824</accession>
<dbReference type="InterPro" id="IPR051590">
    <property type="entry name" value="Replication_Regulatory_Kinase"/>
</dbReference>
<feature type="region of interest" description="Disordered" evidence="5">
    <location>
        <begin position="576"/>
        <end position="609"/>
    </location>
</feature>
<dbReference type="PROSITE" id="PS51265">
    <property type="entry name" value="ZF_DBF4"/>
    <property type="match status" value="1"/>
</dbReference>
<keyword evidence="3" id="KW-0862">Zinc</keyword>
<dbReference type="PANTHER" id="PTHR15375:SF26">
    <property type="entry name" value="PROTEIN CHIFFON"/>
    <property type="match status" value="1"/>
</dbReference>
<evidence type="ECO:0000256" key="5">
    <source>
        <dbReference type="SAM" id="MobiDB-lite"/>
    </source>
</evidence>
<name>A0ABR4D824_9PEZI</name>
<dbReference type="Gene3D" id="3.40.50.10190">
    <property type="entry name" value="BRCT domain"/>
    <property type="match status" value="1"/>
</dbReference>
<feature type="region of interest" description="Disordered" evidence="5">
    <location>
        <begin position="196"/>
        <end position="229"/>
    </location>
</feature>
<feature type="compositionally biased region" description="Low complexity" evidence="5">
    <location>
        <begin position="405"/>
        <end position="420"/>
    </location>
</feature>
<dbReference type="Gene3D" id="6.10.250.3410">
    <property type="entry name" value="DBF zinc finger"/>
    <property type="match status" value="1"/>
</dbReference>
<dbReference type="InterPro" id="IPR013939">
    <property type="entry name" value="Regulatory_Dfp1/Him1"/>
</dbReference>
<dbReference type="InterPro" id="IPR055116">
    <property type="entry name" value="DBF4_BRCT"/>
</dbReference>
<dbReference type="Pfam" id="PF22437">
    <property type="entry name" value="DBF4_BRCT"/>
    <property type="match status" value="1"/>
</dbReference>
<keyword evidence="1" id="KW-0479">Metal-binding</keyword>
<dbReference type="Pfam" id="PF08630">
    <property type="entry name" value="Dfp1_Him1_M"/>
    <property type="match status" value="1"/>
</dbReference>
<dbReference type="InterPro" id="IPR006572">
    <property type="entry name" value="Znf_DBF"/>
</dbReference>
<sequence>MAAASTTPAPPPPPQALPAAAMSSRRVPLSASNPNVAHSPLRAASAASDPKKVRSHADMMREEPYGQPPPAKRLMVERGVASPSRSKPVATITTARAVSQKSPTKAIAHRSASRAAAVASATHKSTHVADLSKATEEELNNIRAWRAQIRARFPKMVFYFESIPDDQRARLAKQVARLGAREEKFFSINISHVVTSRPIPPEKPKGSERESVEEVAEEQPKTIDPSLLNRAADPMRSRLVFDKKPSVSKTRSTDVLDRARDMGKKIWSLEKLHKILELALHSDAHGAGTTGASGRSGAQAVGRTAKDNLAQLLEKERVYGPSDRDPTVSSRDIVNFRGYYIYIYDVEEKTKPIMIREYAKVSDPKDGDWPQFRLVSEGRCPFIIDESYDADRENRERARAKARAAKAAAQETAEKAATPAPREDAPAAVTGKRTLTQMEDGQNRGVPAPAPSTGTFDRSRVCNPPVIDFTQNAFISHAKGGRLLAGEPVASGLQPSNVTSAIRSQAVSSTTGGVLGAKAGTSKEIHGLQRKVVLQKASMPALSQEAASRRALAADGTHDGQVLVRSASANQALQRLEKADEEPRQREKLRRTASVPVSQPKKRDPKPGYCENCQDKFADFDEHIVSRKHRKFAENDDNWAQLDALLAQLKRVPRF</sequence>
<organism evidence="7 8">
    <name type="scientific">Remersonia thermophila</name>
    <dbReference type="NCBI Taxonomy" id="72144"/>
    <lineage>
        <taxon>Eukaryota</taxon>
        <taxon>Fungi</taxon>
        <taxon>Dikarya</taxon>
        <taxon>Ascomycota</taxon>
        <taxon>Pezizomycotina</taxon>
        <taxon>Sordariomycetes</taxon>
        <taxon>Sordariomycetidae</taxon>
        <taxon>Sordariales</taxon>
        <taxon>Sordariales incertae sedis</taxon>
        <taxon>Remersonia</taxon>
    </lineage>
</organism>
<dbReference type="GeneID" id="98126802"/>
<dbReference type="SMART" id="SM00586">
    <property type="entry name" value="ZnF_DBF"/>
    <property type="match status" value="1"/>
</dbReference>
<evidence type="ECO:0000256" key="1">
    <source>
        <dbReference type="ARBA" id="ARBA00022723"/>
    </source>
</evidence>
<evidence type="ECO:0000256" key="4">
    <source>
        <dbReference type="PROSITE-ProRule" id="PRU00600"/>
    </source>
</evidence>
<feature type="region of interest" description="Disordered" evidence="5">
    <location>
        <begin position="1"/>
        <end position="105"/>
    </location>
</feature>
<dbReference type="Proteomes" id="UP001600064">
    <property type="component" value="Unassembled WGS sequence"/>
</dbReference>
<dbReference type="PANTHER" id="PTHR15375">
    <property type="entry name" value="ACTIVATOR OF S-PHASE KINASE-RELATED"/>
    <property type="match status" value="1"/>
</dbReference>
<reference evidence="7 8" key="1">
    <citation type="journal article" date="2024" name="Commun. Biol.">
        <title>Comparative genomic analysis of thermophilic fungi reveals convergent evolutionary adaptations and gene losses.</title>
        <authorList>
            <person name="Steindorff A.S."/>
            <person name="Aguilar-Pontes M.V."/>
            <person name="Robinson A.J."/>
            <person name="Andreopoulos B."/>
            <person name="LaButti K."/>
            <person name="Kuo A."/>
            <person name="Mondo S."/>
            <person name="Riley R."/>
            <person name="Otillar R."/>
            <person name="Haridas S."/>
            <person name="Lipzen A."/>
            <person name="Grimwood J."/>
            <person name="Schmutz J."/>
            <person name="Clum A."/>
            <person name="Reid I.D."/>
            <person name="Moisan M.C."/>
            <person name="Butler G."/>
            <person name="Nguyen T.T.M."/>
            <person name="Dewar K."/>
            <person name="Conant G."/>
            <person name="Drula E."/>
            <person name="Henrissat B."/>
            <person name="Hansel C."/>
            <person name="Singer S."/>
            <person name="Hutchinson M.I."/>
            <person name="de Vries R.P."/>
            <person name="Natvig D.O."/>
            <person name="Powell A.J."/>
            <person name="Tsang A."/>
            <person name="Grigoriev I.V."/>
        </authorList>
    </citation>
    <scope>NUCLEOTIDE SEQUENCE [LARGE SCALE GENOMIC DNA]</scope>
    <source>
        <strain evidence="7 8">ATCC 22073</strain>
    </source>
</reference>
<proteinExistence type="predicted"/>
<evidence type="ECO:0000313" key="7">
    <source>
        <dbReference type="EMBL" id="KAL2266194.1"/>
    </source>
</evidence>
<dbReference type="RefSeq" id="XP_070864921.1">
    <property type="nucleotide sequence ID" value="XM_071012158.1"/>
</dbReference>
<feature type="domain" description="DBF4-type" evidence="6">
    <location>
        <begin position="603"/>
        <end position="652"/>
    </location>
</feature>
<feature type="compositionally biased region" description="Basic and acidic residues" evidence="5">
    <location>
        <begin position="576"/>
        <end position="586"/>
    </location>
</feature>
<evidence type="ECO:0000256" key="2">
    <source>
        <dbReference type="ARBA" id="ARBA00022771"/>
    </source>
</evidence>
<gene>
    <name evidence="7" type="ORF">VTJ83DRAFT_5546</name>
</gene>
<dbReference type="InterPro" id="IPR036420">
    <property type="entry name" value="BRCT_dom_sf"/>
</dbReference>
<comment type="caution">
    <text evidence="7">The sequence shown here is derived from an EMBL/GenBank/DDBJ whole genome shotgun (WGS) entry which is preliminary data.</text>
</comment>
<keyword evidence="8" id="KW-1185">Reference proteome</keyword>
<evidence type="ECO:0000313" key="8">
    <source>
        <dbReference type="Proteomes" id="UP001600064"/>
    </source>
</evidence>
<keyword evidence="2 4" id="KW-0863">Zinc-finger</keyword>
<feature type="region of interest" description="Disordered" evidence="5">
    <location>
        <begin position="401"/>
        <end position="458"/>
    </location>
</feature>
<dbReference type="Pfam" id="PF07535">
    <property type="entry name" value="zf-DBF"/>
    <property type="match status" value="1"/>
</dbReference>
<dbReference type="SUPFAM" id="SSF52113">
    <property type="entry name" value="BRCT domain"/>
    <property type="match status" value="1"/>
</dbReference>